<dbReference type="Pfam" id="PF02450">
    <property type="entry name" value="LCAT"/>
    <property type="match status" value="1"/>
</dbReference>
<protein>
    <recommendedName>
        <fullName evidence="3">Lecithin:cholesterol acyltransferase</fullName>
    </recommendedName>
</protein>
<reference evidence="1 2" key="1">
    <citation type="submission" date="2022-11" db="EMBL/GenBank/DDBJ databases">
        <title>Anaerobic phenanthrene biodegradation by a DNRA strain PheN6.</title>
        <authorList>
            <person name="Zhang Z."/>
        </authorList>
    </citation>
    <scope>NUCLEOTIDE SEQUENCE [LARGE SCALE GENOMIC DNA]</scope>
    <source>
        <strain evidence="1 2">PheN6</strain>
    </source>
</reference>
<proteinExistence type="predicted"/>
<dbReference type="SUPFAM" id="SSF53474">
    <property type="entry name" value="alpha/beta-Hydrolases"/>
    <property type="match status" value="1"/>
</dbReference>
<dbReference type="InterPro" id="IPR017868">
    <property type="entry name" value="Filamin/ABP280_repeat-like"/>
</dbReference>
<dbReference type="PROSITE" id="PS50194">
    <property type="entry name" value="FILAMIN_REPEAT"/>
    <property type="match status" value="1"/>
</dbReference>
<dbReference type="InterPro" id="IPR029058">
    <property type="entry name" value="AB_hydrolase_fold"/>
</dbReference>
<dbReference type="Proteomes" id="UP001150259">
    <property type="component" value="Unassembled WGS sequence"/>
</dbReference>
<accession>A0ABT5GGD8</accession>
<dbReference type="EMBL" id="JAPFQL010000031">
    <property type="protein sequence ID" value="MDC5697328.1"/>
    <property type="molecule type" value="Genomic_DNA"/>
</dbReference>
<dbReference type="RefSeq" id="WP_272461906.1">
    <property type="nucleotide sequence ID" value="NZ_JAPFQL010000031.1"/>
</dbReference>
<dbReference type="Gene3D" id="3.40.50.1820">
    <property type="entry name" value="alpha/beta hydrolase"/>
    <property type="match status" value="1"/>
</dbReference>
<evidence type="ECO:0008006" key="3">
    <source>
        <dbReference type="Google" id="ProtNLM"/>
    </source>
</evidence>
<dbReference type="InterPro" id="IPR003386">
    <property type="entry name" value="LACT/PDAT_acylTrfase"/>
</dbReference>
<organism evidence="1 2">
    <name type="scientific">Intrasporangium calvum</name>
    <dbReference type="NCBI Taxonomy" id="53358"/>
    <lineage>
        <taxon>Bacteria</taxon>
        <taxon>Bacillati</taxon>
        <taxon>Actinomycetota</taxon>
        <taxon>Actinomycetes</taxon>
        <taxon>Micrococcales</taxon>
        <taxon>Intrasporangiaceae</taxon>
        <taxon>Intrasporangium</taxon>
    </lineage>
</organism>
<name>A0ABT5GGD8_9MICO</name>
<evidence type="ECO:0000313" key="1">
    <source>
        <dbReference type="EMBL" id="MDC5697328.1"/>
    </source>
</evidence>
<sequence>MNNNNDVVVVLPGIMGSTLGVRGADGSPAADHLFWAPSGGAIWKLIRRRDSILDHELPEGIGDEHPGDGVEPVGLMPDVHAIPGIWTPLKGYDVLVNQLRSLGYHEATGDRPANLVLAPYDWRLSNRYNGQRLATVVEPALERWRAQGGPYADARLVFVCHSMGGLVARWYVEKCGGHEVTRKLITLGTPWRGATNAIEQLVNGVRKGIGPLSINLTGFARSLPSLHQLMPEFACIADGSEYLKTTETTVPELRTDMVADAMAFHTTLQEAERARADSRGMAHLIVGIRQPTNTTVRFSGGRATVSESFGAENDFGDGTVPLAGAIGHDERLDTNIAVRVPENHSALQCNRFVLDQVQELLTAAPVRRRDLSSVNVRARVPDLVVEGEPLEVDVSAEMDADAGPLAAGAVPASLEVTVHTEKGRVLAREVVAISNGGDTRASFAGLPPGTHTVTVTGTDPGAGVRPVTSSVLLWPATP</sequence>
<comment type="caution">
    <text evidence="1">The sequence shown here is derived from an EMBL/GenBank/DDBJ whole genome shotgun (WGS) entry which is preliminary data.</text>
</comment>
<gene>
    <name evidence="1" type="ORF">OO014_08670</name>
</gene>
<keyword evidence="2" id="KW-1185">Reference proteome</keyword>
<dbReference type="PANTHER" id="PTHR11440">
    <property type="entry name" value="LECITHIN-CHOLESTEROL ACYLTRANSFERASE-RELATED"/>
    <property type="match status" value="1"/>
</dbReference>
<evidence type="ECO:0000313" key="2">
    <source>
        <dbReference type="Proteomes" id="UP001150259"/>
    </source>
</evidence>